<dbReference type="Proteomes" id="UP000233387">
    <property type="component" value="Unassembled WGS sequence"/>
</dbReference>
<keyword evidence="3" id="KW-1185">Reference proteome</keyword>
<name>A0A2N3I9T6_9BACT</name>
<organism evidence="2 3">
    <name type="scientific">Raineya orbicola</name>
    <dbReference type="NCBI Taxonomy" id="2016530"/>
    <lineage>
        <taxon>Bacteria</taxon>
        <taxon>Pseudomonadati</taxon>
        <taxon>Bacteroidota</taxon>
        <taxon>Cytophagia</taxon>
        <taxon>Cytophagales</taxon>
        <taxon>Raineyaceae</taxon>
        <taxon>Raineya</taxon>
    </lineage>
</organism>
<evidence type="ECO:0008006" key="4">
    <source>
        <dbReference type="Google" id="ProtNLM"/>
    </source>
</evidence>
<dbReference type="EMBL" id="NKXO01000039">
    <property type="protein sequence ID" value="PKQ67045.1"/>
    <property type="molecule type" value="Genomic_DNA"/>
</dbReference>
<feature type="chain" id="PRO_5014781473" description="DUF2490 domain-containing protein" evidence="1">
    <location>
        <begin position="23"/>
        <end position="261"/>
    </location>
</feature>
<dbReference type="AlphaFoldDB" id="A0A2N3I9T6"/>
<proteinExistence type="predicted"/>
<evidence type="ECO:0000313" key="3">
    <source>
        <dbReference type="Proteomes" id="UP000233387"/>
    </source>
</evidence>
<gene>
    <name evidence="2" type="ORF">Rain11_2208</name>
</gene>
<comment type="caution">
    <text evidence="2">The sequence shown here is derived from an EMBL/GenBank/DDBJ whole genome shotgun (WGS) entry which is preliminary data.</text>
</comment>
<protein>
    <recommendedName>
        <fullName evidence="4">DUF2490 domain-containing protein</fullName>
    </recommendedName>
</protein>
<dbReference type="Pfam" id="PF10677">
    <property type="entry name" value="DUF2490"/>
    <property type="match status" value="1"/>
</dbReference>
<dbReference type="InterPro" id="IPR019619">
    <property type="entry name" value="DUF2490"/>
</dbReference>
<evidence type="ECO:0000256" key="1">
    <source>
        <dbReference type="SAM" id="SignalP"/>
    </source>
</evidence>
<sequence length="261" mass="30838">MIERYVFCTFLALIFSITSISAQNGRVNEYNNIGWYNYFGTFRLSKTWGIHTEYQWRRTEWISAWQQSLLRVGANYQLHPKVQIRVGYGWIETFPYSQTPINAFGKDFTEHRLFQAVTLTDKLSRVDVLHRFMLEQRWLGAYSDASLQREDRYIFLNRLRYMFRLQVPVVKEPEKAFPYAAIYDEIFIGFGKNLGENIFDQNRLGILVGYQFDKRFKVEGGFFNQILLLGREVNGVNILQNNTGIIFNAIFNISLQRPTEE</sequence>
<dbReference type="OrthoDB" id="1118734at2"/>
<accession>A0A2N3I9T6</accession>
<evidence type="ECO:0000313" key="2">
    <source>
        <dbReference type="EMBL" id="PKQ67045.1"/>
    </source>
</evidence>
<reference evidence="2 3" key="1">
    <citation type="submission" date="2017-06" db="EMBL/GenBank/DDBJ databases">
        <title>Raineya orbicola gen. nov., sp. nov. a slightly thermophilic bacterium of the phylum Bacteroidetes and the description of Raineyaceae fam. nov.</title>
        <authorList>
            <person name="Albuquerque L."/>
            <person name="Polonia A.R.M."/>
            <person name="Barroso C."/>
            <person name="Froufe H.J.C."/>
            <person name="Lage O."/>
            <person name="Lobo-Da-Cunha A."/>
            <person name="Egas C."/>
            <person name="Da Costa M.S."/>
        </authorList>
    </citation>
    <scope>NUCLEOTIDE SEQUENCE [LARGE SCALE GENOMIC DNA]</scope>
    <source>
        <strain evidence="2 3">SPSPC-11</strain>
    </source>
</reference>
<keyword evidence="1" id="KW-0732">Signal</keyword>
<feature type="signal peptide" evidence="1">
    <location>
        <begin position="1"/>
        <end position="22"/>
    </location>
</feature>